<dbReference type="PROSITE" id="PS51257">
    <property type="entry name" value="PROKAR_LIPOPROTEIN"/>
    <property type="match status" value="1"/>
</dbReference>
<dbReference type="RefSeq" id="WP_166698959.1">
    <property type="nucleotide sequence ID" value="NZ_JAAQTL010000001.1"/>
</dbReference>
<keyword evidence="3" id="KW-1185">Reference proteome</keyword>
<comment type="caution">
    <text evidence="2">The sequence shown here is derived from an EMBL/GenBank/DDBJ whole genome shotgun (WGS) entry which is preliminary data.</text>
</comment>
<dbReference type="EMBL" id="JAAQTL010000001">
    <property type="protein sequence ID" value="NID15196.1"/>
    <property type="molecule type" value="Genomic_DNA"/>
</dbReference>
<protein>
    <recommendedName>
        <fullName evidence="4">Halovibrin HvnC</fullName>
    </recommendedName>
</protein>
<accession>A0A7X5TP79</accession>
<dbReference type="Proteomes" id="UP000518878">
    <property type="component" value="Unassembled WGS sequence"/>
</dbReference>
<feature type="signal peptide" evidence="1">
    <location>
        <begin position="1"/>
        <end position="17"/>
    </location>
</feature>
<feature type="chain" id="PRO_5031385052" description="Halovibrin HvnC" evidence="1">
    <location>
        <begin position="18"/>
        <end position="318"/>
    </location>
</feature>
<evidence type="ECO:0000256" key="1">
    <source>
        <dbReference type="SAM" id="SignalP"/>
    </source>
</evidence>
<dbReference type="AlphaFoldDB" id="A0A7X5TP79"/>
<evidence type="ECO:0000313" key="2">
    <source>
        <dbReference type="EMBL" id="NID15196.1"/>
    </source>
</evidence>
<reference evidence="2 3" key="1">
    <citation type="journal article" date="2006" name="Int. J. Syst. Evol. Microbiol.">
        <title>Dyella yeojuensis sp. nov., isolated from greenhouse soil in Korea.</title>
        <authorList>
            <person name="Kim B.Y."/>
            <person name="Weon H.Y."/>
            <person name="Lee K.H."/>
            <person name="Seok S.J."/>
            <person name="Kwon S.W."/>
            <person name="Go S.J."/>
            <person name="Stackebrandt E."/>
        </authorList>
    </citation>
    <scope>NUCLEOTIDE SEQUENCE [LARGE SCALE GENOMIC DNA]</scope>
    <source>
        <strain evidence="2 3">DSM 17673</strain>
    </source>
</reference>
<sequence length="318" mass="34544">MRALAMGFMVAVVAACAGPGPRYGMSAGTARPPGQQRAAIGVAADTDGPTVARHLTERYWENFASCTKYAGDPNPLPAVLCSGILMRATRRGGGYYVWNPNPSSPTPYGVSFSWLRVDSAYNGLVYDLTNGFVILPHFYADAPSDGYTQLTALCVYPFDGATNNRTGDRRDGCGAYPGIADSRPCQDIGVQDETAWLQRFANRGMYGNQCGFRITPGTPNAWRAFYAQSVIRQRLPAWFALHNEVMVGTWGQGDRRIPLEAFFYVAGKTVGLAEARANQQEFRSQTGRWVPVIRMTLPTVGGGGALFVYNPGDQAVLK</sequence>
<name>A0A7X5TP79_9GAMM</name>
<evidence type="ECO:0008006" key="4">
    <source>
        <dbReference type="Google" id="ProtNLM"/>
    </source>
</evidence>
<evidence type="ECO:0000313" key="3">
    <source>
        <dbReference type="Proteomes" id="UP000518878"/>
    </source>
</evidence>
<keyword evidence="1" id="KW-0732">Signal</keyword>
<gene>
    <name evidence="2" type="ORF">HBF32_06945</name>
</gene>
<proteinExistence type="predicted"/>
<organism evidence="2 3">
    <name type="scientific">Luteibacter yeojuensis</name>
    <dbReference type="NCBI Taxonomy" id="345309"/>
    <lineage>
        <taxon>Bacteria</taxon>
        <taxon>Pseudomonadati</taxon>
        <taxon>Pseudomonadota</taxon>
        <taxon>Gammaproteobacteria</taxon>
        <taxon>Lysobacterales</taxon>
        <taxon>Rhodanobacteraceae</taxon>
        <taxon>Luteibacter</taxon>
    </lineage>
</organism>